<dbReference type="Proteomes" id="UP001139485">
    <property type="component" value="Unassembled WGS sequence"/>
</dbReference>
<feature type="binding site" evidence="2">
    <location>
        <begin position="249"/>
        <end position="256"/>
    </location>
    <ligand>
        <name>ATP</name>
        <dbReference type="ChEBI" id="CHEBI:30616"/>
    </ligand>
</feature>
<dbReference type="GO" id="GO:0005524">
    <property type="term" value="F:ATP binding"/>
    <property type="evidence" value="ECO:0007669"/>
    <property type="project" value="UniProtKB-KW"/>
</dbReference>
<gene>
    <name evidence="4" type="ORF">M8330_15885</name>
</gene>
<sequence length="423" mass="45202">MPGPSPAALPIPAHERRFTPWRQSFRGGTREDRTMREVEVSLPPRLADLDLATPSALGAEMDAALRAISRLDDTHGEHLAPLATMLLRAESVASSKIERVEASTDDYARALHGIKANASAMSMVASTQALADLIDSVGPNTDAHPPGTAGRSTGTGRALTLGAILSAHRILMADDPEERAYAGRLRDMQNWIGGSDHSPRGALYVPPPPETVPAHLDDLLAYAGRTDVPVLTQAALTHAQFESIHPFTDGNGRIGRALINTILRRRGITSRVVVPLASALVARRDDYFDALGAYRAGAAAPIIRAFTHASTLAAEESAATATRLAELPDTWLDAARRPRNGSAARRILDTLLETPVFTTDEIATNVGGPPSSVYAAIDRLHTSGVLRPLTQRTRNQVWGAAALLDELDDLGVRIGARARAERS</sequence>
<dbReference type="InterPro" id="IPR036597">
    <property type="entry name" value="Fido-like_dom_sf"/>
</dbReference>
<protein>
    <submittedName>
        <fullName evidence="4">Fic family protein</fullName>
    </submittedName>
</protein>
<evidence type="ECO:0000313" key="4">
    <source>
        <dbReference type="EMBL" id="MCM0621771.1"/>
    </source>
</evidence>
<evidence type="ECO:0000313" key="5">
    <source>
        <dbReference type="Proteomes" id="UP001139485"/>
    </source>
</evidence>
<dbReference type="Gene3D" id="1.10.3290.10">
    <property type="entry name" value="Fido-like domain"/>
    <property type="match status" value="1"/>
</dbReference>
<evidence type="ECO:0000256" key="2">
    <source>
        <dbReference type="PIRSR" id="PIRSR640198-2"/>
    </source>
</evidence>
<dbReference type="EMBL" id="JAMOIL010000022">
    <property type="protein sequence ID" value="MCM0621771.1"/>
    <property type="molecule type" value="Genomic_DNA"/>
</dbReference>
<dbReference type="AlphaFoldDB" id="A0A9X2IFF0"/>
<comment type="caution">
    <text evidence="4">The sequence shown here is derived from an EMBL/GenBank/DDBJ whole genome shotgun (WGS) entry which is preliminary data.</text>
</comment>
<name>A0A9X2IFF0_9ACTN</name>
<keyword evidence="2" id="KW-0067">ATP-binding</keyword>
<dbReference type="PANTHER" id="PTHR13504:SF38">
    <property type="entry name" value="FIDO DOMAIN-CONTAINING PROTEIN"/>
    <property type="match status" value="1"/>
</dbReference>
<dbReference type="InterPro" id="IPR040198">
    <property type="entry name" value="Fido_containing"/>
</dbReference>
<dbReference type="Pfam" id="PF02661">
    <property type="entry name" value="Fic"/>
    <property type="match status" value="1"/>
</dbReference>
<dbReference type="InterPro" id="IPR036390">
    <property type="entry name" value="WH_DNA-bd_sf"/>
</dbReference>
<dbReference type="SUPFAM" id="SSF46785">
    <property type="entry name" value="Winged helix' DNA-binding domain"/>
    <property type="match status" value="1"/>
</dbReference>
<keyword evidence="2" id="KW-0547">Nucleotide-binding</keyword>
<accession>A0A9X2IFF0</accession>
<evidence type="ECO:0000259" key="3">
    <source>
        <dbReference type="PROSITE" id="PS51459"/>
    </source>
</evidence>
<evidence type="ECO:0000256" key="1">
    <source>
        <dbReference type="PIRSR" id="PIRSR640198-1"/>
    </source>
</evidence>
<dbReference type="SUPFAM" id="SSF140931">
    <property type="entry name" value="Fic-like"/>
    <property type="match status" value="1"/>
</dbReference>
<organism evidence="4 5">
    <name type="scientific">Nocardioides bruguierae</name>
    <dbReference type="NCBI Taxonomy" id="2945102"/>
    <lineage>
        <taxon>Bacteria</taxon>
        <taxon>Bacillati</taxon>
        <taxon>Actinomycetota</taxon>
        <taxon>Actinomycetes</taxon>
        <taxon>Propionibacteriales</taxon>
        <taxon>Nocardioidaceae</taxon>
        <taxon>Nocardioides</taxon>
    </lineage>
</organism>
<keyword evidence="5" id="KW-1185">Reference proteome</keyword>
<reference evidence="4" key="1">
    <citation type="submission" date="2022-05" db="EMBL/GenBank/DDBJ databases">
        <authorList>
            <person name="Tuo L."/>
        </authorList>
    </citation>
    <scope>NUCLEOTIDE SEQUENCE</scope>
    <source>
        <strain evidence="4">BSK12Z-4</strain>
    </source>
</reference>
<dbReference type="InterPro" id="IPR003812">
    <property type="entry name" value="Fido"/>
</dbReference>
<proteinExistence type="predicted"/>
<feature type="active site" evidence="1">
    <location>
        <position position="245"/>
    </location>
</feature>
<dbReference type="RefSeq" id="WP_250828106.1">
    <property type="nucleotide sequence ID" value="NZ_JAMOIL010000022.1"/>
</dbReference>
<feature type="domain" description="Fido" evidence="3">
    <location>
        <begin position="159"/>
        <end position="309"/>
    </location>
</feature>
<dbReference type="PROSITE" id="PS51459">
    <property type="entry name" value="FIDO"/>
    <property type="match status" value="1"/>
</dbReference>
<dbReference type="PANTHER" id="PTHR13504">
    <property type="entry name" value="FIDO DOMAIN-CONTAINING PROTEIN DDB_G0283145"/>
    <property type="match status" value="1"/>
</dbReference>